<protein>
    <submittedName>
        <fullName evidence="3">Methyltransferase domain-containing protein</fullName>
    </submittedName>
</protein>
<evidence type="ECO:0000313" key="3">
    <source>
        <dbReference type="EMBL" id="MBM3332628.1"/>
    </source>
</evidence>
<comment type="caution">
    <text evidence="3">The sequence shown here is derived from an EMBL/GenBank/DDBJ whole genome shotgun (WGS) entry which is preliminary data.</text>
</comment>
<evidence type="ECO:0000259" key="2">
    <source>
        <dbReference type="Pfam" id="PF08241"/>
    </source>
</evidence>
<dbReference type="InterPro" id="IPR013216">
    <property type="entry name" value="Methyltransf_11"/>
</dbReference>
<gene>
    <name evidence="3" type="ORF">FJY68_12415</name>
</gene>
<reference evidence="3" key="1">
    <citation type="submission" date="2019-03" db="EMBL/GenBank/DDBJ databases">
        <title>Lake Tanganyika Metagenome-Assembled Genomes (MAGs).</title>
        <authorList>
            <person name="Tran P."/>
        </authorList>
    </citation>
    <scope>NUCLEOTIDE SEQUENCE</scope>
    <source>
        <strain evidence="3">K_DeepCast_150m_m2_040</strain>
    </source>
</reference>
<dbReference type="CDD" id="cd02440">
    <property type="entry name" value="AdoMet_MTases"/>
    <property type="match status" value="1"/>
</dbReference>
<dbReference type="SUPFAM" id="SSF53335">
    <property type="entry name" value="S-adenosyl-L-methionine-dependent methyltransferases"/>
    <property type="match status" value="1"/>
</dbReference>
<feature type="domain" description="Methyltransferase type 11" evidence="2">
    <location>
        <begin position="48"/>
        <end position="147"/>
    </location>
</feature>
<evidence type="ECO:0000256" key="1">
    <source>
        <dbReference type="ARBA" id="ARBA00022679"/>
    </source>
</evidence>
<keyword evidence="3" id="KW-0489">Methyltransferase</keyword>
<organism evidence="3 4">
    <name type="scientific">candidate division WOR-3 bacterium</name>
    <dbReference type="NCBI Taxonomy" id="2052148"/>
    <lineage>
        <taxon>Bacteria</taxon>
        <taxon>Bacteria division WOR-3</taxon>
    </lineage>
</organism>
<dbReference type="Gene3D" id="3.40.50.150">
    <property type="entry name" value="Vaccinia Virus protein VP39"/>
    <property type="match status" value="1"/>
</dbReference>
<dbReference type="GO" id="GO:0003838">
    <property type="term" value="F:sterol 24-C-methyltransferase activity"/>
    <property type="evidence" value="ECO:0007669"/>
    <property type="project" value="TreeGrafter"/>
</dbReference>
<dbReference type="PANTHER" id="PTHR44068">
    <property type="entry name" value="ZGC:194242"/>
    <property type="match status" value="1"/>
</dbReference>
<dbReference type="InterPro" id="IPR050447">
    <property type="entry name" value="Erg6_SMT_methyltransf"/>
</dbReference>
<dbReference type="EMBL" id="VGIR01000110">
    <property type="protein sequence ID" value="MBM3332628.1"/>
    <property type="molecule type" value="Genomic_DNA"/>
</dbReference>
<dbReference type="InterPro" id="IPR029063">
    <property type="entry name" value="SAM-dependent_MTases_sf"/>
</dbReference>
<proteinExistence type="predicted"/>
<accession>A0A937XFT8</accession>
<dbReference type="GO" id="GO:0016126">
    <property type="term" value="P:sterol biosynthetic process"/>
    <property type="evidence" value="ECO:0007669"/>
    <property type="project" value="TreeGrafter"/>
</dbReference>
<dbReference type="GO" id="GO:0032259">
    <property type="term" value="P:methylation"/>
    <property type="evidence" value="ECO:0007669"/>
    <property type="project" value="UniProtKB-KW"/>
</dbReference>
<sequence length="308" mass="35551">MKLRHPMDYSRAKTRREVLIRQRRDLWTPEQVESLASHFRLRPGMKVLDAGCGFGYAMRTWGRFCMPGGELVGLDRDPKLLAQAVRFCRKEGLARAARFVTGDIYKMPFEENNFDLALAHVVFCHLAEPEKALDEMIRVTRRGGCVAVFDNAMTGSASSGWFSWSDPTVGERILAYEVGVRMMEGRRRLGFGDWSVGCYMPARMEARGMENVGVRMNERVVWIAPPYRSPEQQVAYQNMRERLKEPSRFRLSKRDIEQMRAGSLSRSKFVRNHRRGRSATRNLRKAIRSRTAASAWSSPFWCIWGFKP</sequence>
<dbReference type="AlphaFoldDB" id="A0A937XFT8"/>
<dbReference type="Proteomes" id="UP000779900">
    <property type="component" value="Unassembled WGS sequence"/>
</dbReference>
<evidence type="ECO:0000313" key="4">
    <source>
        <dbReference type="Proteomes" id="UP000779900"/>
    </source>
</evidence>
<name>A0A937XFT8_UNCW3</name>
<keyword evidence="1" id="KW-0808">Transferase</keyword>
<dbReference type="Pfam" id="PF08241">
    <property type="entry name" value="Methyltransf_11"/>
    <property type="match status" value="1"/>
</dbReference>
<dbReference type="PANTHER" id="PTHR44068:SF1">
    <property type="entry name" value="HYPOTHETICAL LOC100005854"/>
    <property type="match status" value="1"/>
</dbReference>